<keyword evidence="2" id="KW-1185">Reference proteome</keyword>
<protein>
    <submittedName>
        <fullName evidence="1">Uncharacterized protein</fullName>
    </submittedName>
</protein>
<sequence length="81" mass="9035" precursor="true">MSKKPSLTKLKGKGLLSRLTGVSTPVGGVNWTPPIAEADVAKKLLVFLEDRRVLFMPYDSEVGYYVVESILEIRQRLTVDL</sequence>
<organism evidence="1 2">
    <name type="scientific">Syntrophobacter fumaroxidans (strain DSM 10017 / MPOB)</name>
    <dbReference type="NCBI Taxonomy" id="335543"/>
    <lineage>
        <taxon>Bacteria</taxon>
        <taxon>Pseudomonadati</taxon>
        <taxon>Thermodesulfobacteriota</taxon>
        <taxon>Syntrophobacteria</taxon>
        <taxon>Syntrophobacterales</taxon>
        <taxon>Syntrophobacteraceae</taxon>
        <taxon>Syntrophobacter</taxon>
    </lineage>
</organism>
<dbReference type="AlphaFoldDB" id="A0LJI2"/>
<gene>
    <name evidence="1" type="ordered locus">Sfum_1899</name>
</gene>
<dbReference type="InParanoid" id="A0LJI2"/>
<dbReference type="OrthoDB" id="8450256at2"/>
<evidence type="ECO:0000313" key="1">
    <source>
        <dbReference type="EMBL" id="ABK17584.1"/>
    </source>
</evidence>
<proteinExistence type="predicted"/>
<dbReference type="KEGG" id="sfu:Sfum_1899"/>
<evidence type="ECO:0000313" key="2">
    <source>
        <dbReference type="Proteomes" id="UP000001784"/>
    </source>
</evidence>
<dbReference type="RefSeq" id="WP_011698754.1">
    <property type="nucleotide sequence ID" value="NC_008554.1"/>
</dbReference>
<dbReference type="Proteomes" id="UP000001784">
    <property type="component" value="Chromosome"/>
</dbReference>
<dbReference type="eggNOG" id="ENOG5031B33">
    <property type="taxonomic scope" value="Bacteria"/>
</dbReference>
<reference evidence="1 2" key="1">
    <citation type="submission" date="2006-10" db="EMBL/GenBank/DDBJ databases">
        <title>Complete sequence of Syntrophobacter fumaroxidans MPOB.</title>
        <authorList>
            <consortium name="US DOE Joint Genome Institute"/>
            <person name="Copeland A."/>
            <person name="Lucas S."/>
            <person name="Lapidus A."/>
            <person name="Barry K."/>
            <person name="Detter J.C."/>
            <person name="Glavina del Rio T."/>
            <person name="Hammon N."/>
            <person name="Israni S."/>
            <person name="Pitluck S."/>
            <person name="Goltsman E.G."/>
            <person name="Martinez M."/>
            <person name="Schmutz J."/>
            <person name="Larimer F."/>
            <person name="Land M."/>
            <person name="Hauser L."/>
            <person name="Kyrpides N."/>
            <person name="Kim E."/>
            <person name="Boone D.R."/>
            <person name="Brockman F."/>
            <person name="Culley D."/>
            <person name="Ferry J."/>
            <person name="Gunsalus R."/>
            <person name="McInerney M.J."/>
            <person name="Morrison M."/>
            <person name="Plugge C."/>
            <person name="Rohlin L."/>
            <person name="Scholten J."/>
            <person name="Sieber J."/>
            <person name="Stams A.J.M."/>
            <person name="Worm P."/>
            <person name="Henstra A.M."/>
            <person name="Richardson P."/>
        </authorList>
    </citation>
    <scope>NUCLEOTIDE SEQUENCE [LARGE SCALE GENOMIC DNA]</scope>
    <source>
        <strain evidence="2">DSM 10017 / MPOB</strain>
    </source>
</reference>
<dbReference type="InterPro" id="IPR046592">
    <property type="entry name" value="DUF6650"/>
</dbReference>
<dbReference type="HOGENOM" id="CLU_2572646_0_0_7"/>
<accession>A0LJI2</accession>
<name>A0LJI2_SYNFM</name>
<dbReference type="Pfam" id="PF20355">
    <property type="entry name" value="DUF6650"/>
    <property type="match status" value="1"/>
</dbReference>
<dbReference type="EMBL" id="CP000478">
    <property type="protein sequence ID" value="ABK17584.1"/>
    <property type="molecule type" value="Genomic_DNA"/>
</dbReference>